<protein>
    <submittedName>
        <fullName evidence="7">Hemoglobin</fullName>
    </submittedName>
</protein>
<dbReference type="STRING" id="472181.SAMN05216271_1228"/>
<dbReference type="GO" id="GO:0046872">
    <property type="term" value="F:metal ion binding"/>
    <property type="evidence" value="ECO:0007669"/>
    <property type="project" value="UniProtKB-KW"/>
</dbReference>
<dbReference type="InterPro" id="IPR001486">
    <property type="entry name" value="Hemoglobin_trunc"/>
</dbReference>
<keyword evidence="3 5" id="KW-0479">Metal-binding</keyword>
<evidence type="ECO:0000256" key="4">
    <source>
        <dbReference type="ARBA" id="ARBA00023004"/>
    </source>
</evidence>
<evidence type="ECO:0000256" key="6">
    <source>
        <dbReference type="SAM" id="SignalP"/>
    </source>
</evidence>
<keyword evidence="1" id="KW-0813">Transport</keyword>
<evidence type="ECO:0000256" key="5">
    <source>
        <dbReference type="PIRSR" id="PIRSR601486-1"/>
    </source>
</evidence>
<proteinExistence type="predicted"/>
<evidence type="ECO:0000256" key="2">
    <source>
        <dbReference type="ARBA" id="ARBA00022617"/>
    </source>
</evidence>
<dbReference type="CDD" id="cd00454">
    <property type="entry name" value="TrHb1_N"/>
    <property type="match status" value="1"/>
</dbReference>
<dbReference type="InterPro" id="IPR009050">
    <property type="entry name" value="Globin-like_sf"/>
</dbReference>
<keyword evidence="6" id="KW-0732">Signal</keyword>
<dbReference type="OrthoDB" id="9795814at2"/>
<organism evidence="7 8">
    <name type="scientific">Halopseudomonas sabulinigri</name>
    <dbReference type="NCBI Taxonomy" id="472181"/>
    <lineage>
        <taxon>Bacteria</taxon>
        <taxon>Pseudomonadati</taxon>
        <taxon>Pseudomonadota</taxon>
        <taxon>Gammaproteobacteria</taxon>
        <taxon>Pseudomonadales</taxon>
        <taxon>Pseudomonadaceae</taxon>
        <taxon>Halopseudomonas</taxon>
    </lineage>
</organism>
<dbReference type="SUPFAM" id="SSF46458">
    <property type="entry name" value="Globin-like"/>
    <property type="match status" value="1"/>
</dbReference>
<feature type="binding site" description="distal binding residue" evidence="5">
    <location>
        <position position="99"/>
    </location>
    <ligand>
        <name>heme</name>
        <dbReference type="ChEBI" id="CHEBI:30413"/>
    </ligand>
    <ligandPart>
        <name>Fe</name>
        <dbReference type="ChEBI" id="CHEBI:18248"/>
    </ligandPart>
</feature>
<keyword evidence="4 5" id="KW-0408">Iron</keyword>
<evidence type="ECO:0000256" key="1">
    <source>
        <dbReference type="ARBA" id="ARBA00022448"/>
    </source>
</evidence>
<evidence type="ECO:0000313" key="7">
    <source>
        <dbReference type="EMBL" id="SDS13107.1"/>
    </source>
</evidence>
<dbReference type="EMBL" id="LT629763">
    <property type="protein sequence ID" value="SDS13107.1"/>
    <property type="molecule type" value="Genomic_DNA"/>
</dbReference>
<dbReference type="Gene3D" id="1.10.490.10">
    <property type="entry name" value="Globins"/>
    <property type="match status" value="1"/>
</dbReference>
<evidence type="ECO:0000313" key="8">
    <source>
        <dbReference type="Proteomes" id="UP000243413"/>
    </source>
</evidence>
<reference evidence="8" key="1">
    <citation type="submission" date="2016-10" db="EMBL/GenBank/DDBJ databases">
        <authorList>
            <person name="Varghese N."/>
            <person name="Submissions S."/>
        </authorList>
    </citation>
    <scope>NUCLEOTIDE SEQUENCE [LARGE SCALE GENOMIC DNA]</scope>
    <source>
        <strain evidence="8">JCM 14963</strain>
    </source>
</reference>
<gene>
    <name evidence="7" type="ORF">SAMN05216271_1228</name>
</gene>
<dbReference type="AlphaFoldDB" id="A0A1H1PPV6"/>
<name>A0A1H1PPV6_9GAMM</name>
<accession>A0A1H1PPV6</accession>
<keyword evidence="2 5" id="KW-0349">Heme</keyword>
<feature type="chain" id="PRO_5009256796" evidence="6">
    <location>
        <begin position="25"/>
        <end position="147"/>
    </location>
</feature>
<sequence>MLKAFSRTLGGCCVVVLTACAASAPPPLPDDSLYQALGGQPGINRVVEGLLYRIADDERIVHHFADTDILRLQEKLQEQLCVEAGGPCEYTGDSMAEVHAGFAITEADFNALVEDLIEAMTAEGISVRAQNRLLQRLAPMRGDIIYR</sequence>
<evidence type="ECO:0000256" key="3">
    <source>
        <dbReference type="ARBA" id="ARBA00022723"/>
    </source>
</evidence>
<dbReference type="Proteomes" id="UP000243413">
    <property type="component" value="Chromosome I"/>
</dbReference>
<dbReference type="RefSeq" id="WP_092284812.1">
    <property type="nucleotide sequence ID" value="NZ_LT629763.1"/>
</dbReference>
<dbReference type="Pfam" id="PF01152">
    <property type="entry name" value="Bac_globin"/>
    <property type="match status" value="1"/>
</dbReference>
<dbReference type="InterPro" id="IPR012292">
    <property type="entry name" value="Globin/Proto"/>
</dbReference>
<dbReference type="GO" id="GO:0020037">
    <property type="term" value="F:heme binding"/>
    <property type="evidence" value="ECO:0007669"/>
    <property type="project" value="InterPro"/>
</dbReference>
<dbReference type="GO" id="GO:0019825">
    <property type="term" value="F:oxygen binding"/>
    <property type="evidence" value="ECO:0007669"/>
    <property type="project" value="InterPro"/>
</dbReference>
<dbReference type="PROSITE" id="PS51257">
    <property type="entry name" value="PROKAR_LIPOPROTEIN"/>
    <property type="match status" value="1"/>
</dbReference>
<feature type="signal peptide" evidence="6">
    <location>
        <begin position="1"/>
        <end position="24"/>
    </location>
</feature>